<evidence type="ECO:0000313" key="1">
    <source>
        <dbReference type="EMBL" id="TCV19539.1"/>
    </source>
</evidence>
<dbReference type="OrthoDB" id="277063at2"/>
<proteinExistence type="predicted"/>
<organism evidence="1 2">
    <name type="scientific">Sphingobacterium alimentarium</name>
    <dbReference type="NCBI Taxonomy" id="797292"/>
    <lineage>
        <taxon>Bacteria</taxon>
        <taxon>Pseudomonadati</taxon>
        <taxon>Bacteroidota</taxon>
        <taxon>Sphingobacteriia</taxon>
        <taxon>Sphingobacteriales</taxon>
        <taxon>Sphingobacteriaceae</taxon>
        <taxon>Sphingobacterium</taxon>
    </lineage>
</organism>
<protein>
    <submittedName>
        <fullName evidence="1">YjbR protein</fullName>
    </submittedName>
</protein>
<dbReference type="SUPFAM" id="SSF142906">
    <property type="entry name" value="YjbR-like"/>
    <property type="match status" value="1"/>
</dbReference>
<accession>A0A4R3VW29</accession>
<dbReference type="InterPro" id="IPR038056">
    <property type="entry name" value="YjbR-like_sf"/>
</dbReference>
<keyword evidence="2" id="KW-1185">Reference proteome</keyword>
<dbReference type="RefSeq" id="WP_132776630.1">
    <property type="nucleotide sequence ID" value="NZ_SMBZ01000004.1"/>
</dbReference>
<comment type="caution">
    <text evidence="1">The sequence shown here is derived from an EMBL/GenBank/DDBJ whole genome shotgun (WGS) entry which is preliminary data.</text>
</comment>
<dbReference type="Pfam" id="PF04237">
    <property type="entry name" value="YjbR"/>
    <property type="match status" value="1"/>
</dbReference>
<reference evidence="1 2" key="1">
    <citation type="submission" date="2019-03" db="EMBL/GenBank/DDBJ databases">
        <title>Genomic Encyclopedia of Type Strains, Phase IV (KMG-IV): sequencing the most valuable type-strain genomes for metagenomic binning, comparative biology and taxonomic classification.</title>
        <authorList>
            <person name="Goeker M."/>
        </authorList>
    </citation>
    <scope>NUCLEOTIDE SEQUENCE [LARGE SCALE GENOMIC DNA]</scope>
    <source>
        <strain evidence="1 2">DSM 22362</strain>
    </source>
</reference>
<gene>
    <name evidence="1" type="ORF">EDC17_100461</name>
</gene>
<dbReference type="EMBL" id="SMBZ01000004">
    <property type="protein sequence ID" value="TCV19539.1"/>
    <property type="molecule type" value="Genomic_DNA"/>
</dbReference>
<evidence type="ECO:0000313" key="2">
    <source>
        <dbReference type="Proteomes" id="UP000295197"/>
    </source>
</evidence>
<name>A0A4R3VW29_9SPHI</name>
<dbReference type="InterPro" id="IPR058532">
    <property type="entry name" value="YjbR/MT2646/Rv2570-like"/>
</dbReference>
<dbReference type="Proteomes" id="UP000295197">
    <property type="component" value="Unassembled WGS sequence"/>
</dbReference>
<sequence length="119" mass="13695">MVTLERLRKLALSFPETTEEPHFEKTSFRVKKKIFATYDDKLKRVSVKLSEIDQDVFSSANKAAIYPVENKWGKQGWTIIELEMVIWELFVEVLTTAFCEVAPEKLGALVRSDKNGLNN</sequence>
<dbReference type="AlphaFoldDB" id="A0A4R3VW29"/>
<dbReference type="Gene3D" id="3.90.1150.30">
    <property type="match status" value="1"/>
</dbReference>